<keyword evidence="1" id="KW-0472">Membrane</keyword>
<proteinExistence type="predicted"/>
<dbReference type="RefSeq" id="WP_307275295.1">
    <property type="nucleotide sequence ID" value="NZ_JAUSVX010000007.1"/>
</dbReference>
<feature type="transmembrane region" description="Helical" evidence="1">
    <location>
        <begin position="33"/>
        <end position="51"/>
    </location>
</feature>
<reference evidence="2 3" key="1">
    <citation type="submission" date="2023-07" db="EMBL/GenBank/DDBJ databases">
        <title>Genomic Encyclopedia of Type Strains, Phase IV (KMG-IV): sequencing the most valuable type-strain genomes for metagenomic binning, comparative biology and taxonomic classification.</title>
        <authorList>
            <person name="Goeker M."/>
        </authorList>
    </citation>
    <scope>NUCLEOTIDE SEQUENCE [LARGE SCALE GENOMIC DNA]</scope>
    <source>
        <strain evidence="2 3">DSM 19619</strain>
    </source>
</reference>
<feature type="transmembrane region" description="Helical" evidence="1">
    <location>
        <begin position="107"/>
        <end position="130"/>
    </location>
</feature>
<name>A0ABU0J9I5_9HYPH</name>
<evidence type="ECO:0000256" key="1">
    <source>
        <dbReference type="SAM" id="Phobius"/>
    </source>
</evidence>
<protein>
    <submittedName>
        <fullName evidence="2">Uncharacterized protein</fullName>
    </submittedName>
</protein>
<accession>A0ABU0J9I5</accession>
<feature type="transmembrane region" description="Helical" evidence="1">
    <location>
        <begin position="63"/>
        <end position="86"/>
    </location>
</feature>
<dbReference type="EMBL" id="JAUSVX010000007">
    <property type="protein sequence ID" value="MDQ0470937.1"/>
    <property type="molecule type" value="Genomic_DNA"/>
</dbReference>
<keyword evidence="3" id="KW-1185">Reference proteome</keyword>
<comment type="caution">
    <text evidence="2">The sequence shown here is derived from an EMBL/GenBank/DDBJ whole genome shotgun (WGS) entry which is preliminary data.</text>
</comment>
<keyword evidence="1" id="KW-1133">Transmembrane helix</keyword>
<sequence>MTELAHAAVGAAGELRIGELIGRTGRLLARRPLRFLALAAIGGAPVLLLSLPGASETVTWSGVWIALAVQTLLGFLVQGVTVHGAFQEMRGRPFTLVGSAAPCLRHALPLLVAAVLTTVATAAGFAALVFPGFMATTAWFVTAPACVVERLGPIASMERSAALTRGYRWKIFALFLIVGAAEQLTVQPLPDVLGGVVDPTVANLLQYGVQTLWSSVDAVLAAVVYHALRAVKEGIDLDQIAGVFD</sequence>
<keyword evidence="1" id="KW-0812">Transmembrane</keyword>
<gene>
    <name evidence="2" type="ORF">QO011_003956</name>
</gene>
<dbReference type="Proteomes" id="UP001242480">
    <property type="component" value="Unassembled WGS sequence"/>
</dbReference>
<organism evidence="2 3">
    <name type="scientific">Labrys wisconsinensis</name>
    <dbReference type="NCBI Taxonomy" id="425677"/>
    <lineage>
        <taxon>Bacteria</taxon>
        <taxon>Pseudomonadati</taxon>
        <taxon>Pseudomonadota</taxon>
        <taxon>Alphaproteobacteria</taxon>
        <taxon>Hyphomicrobiales</taxon>
        <taxon>Xanthobacteraceae</taxon>
        <taxon>Labrys</taxon>
    </lineage>
</organism>
<evidence type="ECO:0000313" key="3">
    <source>
        <dbReference type="Proteomes" id="UP001242480"/>
    </source>
</evidence>
<evidence type="ECO:0000313" key="2">
    <source>
        <dbReference type="EMBL" id="MDQ0470937.1"/>
    </source>
</evidence>